<dbReference type="GO" id="GO:0004129">
    <property type="term" value="F:cytochrome-c oxidase activity"/>
    <property type="evidence" value="ECO:0007669"/>
    <property type="project" value="InterPro"/>
</dbReference>
<organism evidence="9">
    <name type="scientific">marine metagenome</name>
    <dbReference type="NCBI Taxonomy" id="408172"/>
    <lineage>
        <taxon>unclassified sequences</taxon>
        <taxon>metagenomes</taxon>
        <taxon>ecological metagenomes</taxon>
    </lineage>
</organism>
<feature type="transmembrane region" description="Helical" evidence="7">
    <location>
        <begin position="70"/>
        <end position="91"/>
    </location>
</feature>
<name>A0A382QD65_9ZZZZ</name>
<proteinExistence type="inferred from homology"/>
<dbReference type="GO" id="GO:0005886">
    <property type="term" value="C:plasma membrane"/>
    <property type="evidence" value="ECO:0007669"/>
    <property type="project" value="UniProtKB-SubCell"/>
</dbReference>
<reference evidence="9" key="1">
    <citation type="submission" date="2018-05" db="EMBL/GenBank/DDBJ databases">
        <authorList>
            <person name="Lanie J.A."/>
            <person name="Ng W.-L."/>
            <person name="Kazmierczak K.M."/>
            <person name="Andrzejewski T.M."/>
            <person name="Davidsen T.M."/>
            <person name="Wayne K.J."/>
            <person name="Tettelin H."/>
            <person name="Glass J.I."/>
            <person name="Rusch D."/>
            <person name="Podicherti R."/>
            <person name="Tsui H.-C.T."/>
            <person name="Winkler M.E."/>
        </authorList>
    </citation>
    <scope>NUCLEOTIDE SEQUENCE</scope>
</reference>
<evidence type="ECO:0000313" key="9">
    <source>
        <dbReference type="EMBL" id="SVC82920.1"/>
    </source>
</evidence>
<dbReference type="InterPro" id="IPR000298">
    <property type="entry name" value="Cyt_c_oxidase-like_su3"/>
</dbReference>
<gene>
    <name evidence="9" type="ORF">METZ01_LOCUS335774</name>
</gene>
<dbReference type="InterPro" id="IPR024791">
    <property type="entry name" value="Cyt_c/ubiquinol_Oxase_su3"/>
</dbReference>
<comment type="similarity">
    <text evidence="2">Belongs to the cytochrome c oxidase subunit 3 family.</text>
</comment>
<keyword evidence="6 7" id="KW-0472">Membrane</keyword>
<evidence type="ECO:0000256" key="7">
    <source>
        <dbReference type="SAM" id="Phobius"/>
    </source>
</evidence>
<evidence type="ECO:0000259" key="8">
    <source>
        <dbReference type="PROSITE" id="PS50253"/>
    </source>
</evidence>
<feature type="domain" description="Heme-copper oxidase subunit III family profile" evidence="8">
    <location>
        <begin position="1"/>
        <end position="125"/>
    </location>
</feature>
<dbReference type="PANTHER" id="PTHR11403:SF2">
    <property type="entry name" value="CYTOCHROME BO(3) UBIQUINOL OXIDASE SUBUNIT 3"/>
    <property type="match status" value="1"/>
</dbReference>
<feature type="non-terminal residue" evidence="9">
    <location>
        <position position="125"/>
    </location>
</feature>
<dbReference type="InterPro" id="IPR013833">
    <property type="entry name" value="Cyt_c_oxidase_su3_a-hlx"/>
</dbReference>
<dbReference type="InterPro" id="IPR035973">
    <property type="entry name" value="Cyt_c_oxidase_su3-like_sf"/>
</dbReference>
<keyword evidence="4 7" id="KW-0812">Transmembrane</keyword>
<comment type="subcellular location">
    <subcellularLocation>
        <location evidence="1">Cell membrane</location>
        <topology evidence="1">Multi-pass membrane protein</topology>
    </subcellularLocation>
</comment>
<dbReference type="SUPFAM" id="SSF81452">
    <property type="entry name" value="Cytochrome c oxidase subunit III-like"/>
    <property type="match status" value="1"/>
</dbReference>
<dbReference type="GO" id="GO:0019646">
    <property type="term" value="P:aerobic electron transport chain"/>
    <property type="evidence" value="ECO:0007669"/>
    <property type="project" value="InterPro"/>
</dbReference>
<dbReference type="Pfam" id="PF00510">
    <property type="entry name" value="COX3"/>
    <property type="match status" value="1"/>
</dbReference>
<evidence type="ECO:0000256" key="4">
    <source>
        <dbReference type="ARBA" id="ARBA00022692"/>
    </source>
</evidence>
<dbReference type="CDD" id="cd00386">
    <property type="entry name" value="Heme_Cu_Oxidase_III_like"/>
    <property type="match status" value="1"/>
</dbReference>
<sequence length="125" mass="13688">VTPTRYPTQLRVASDSDRSQVISNGVLGMLLFVISETVLFGGMISGFLIIQATAPIWPPPGQPRLPVEATAFNTAVLFLSAFALANAHRHLKRMDRAGTEKALTWALALGAFFVLFQGYEWVQLI</sequence>
<evidence type="ECO:0000256" key="2">
    <source>
        <dbReference type="ARBA" id="ARBA00010581"/>
    </source>
</evidence>
<keyword evidence="3" id="KW-1003">Cell membrane</keyword>
<dbReference type="Gene3D" id="1.20.120.80">
    <property type="entry name" value="Cytochrome c oxidase, subunit III, four-helix bundle"/>
    <property type="match status" value="1"/>
</dbReference>
<accession>A0A382QD65</accession>
<dbReference type="PROSITE" id="PS50253">
    <property type="entry name" value="COX3"/>
    <property type="match status" value="1"/>
</dbReference>
<feature type="non-terminal residue" evidence="9">
    <location>
        <position position="1"/>
    </location>
</feature>
<dbReference type="AlphaFoldDB" id="A0A382QD65"/>
<dbReference type="EMBL" id="UINC01113365">
    <property type="protein sequence ID" value="SVC82920.1"/>
    <property type="molecule type" value="Genomic_DNA"/>
</dbReference>
<evidence type="ECO:0000256" key="5">
    <source>
        <dbReference type="ARBA" id="ARBA00022989"/>
    </source>
</evidence>
<dbReference type="PANTHER" id="PTHR11403">
    <property type="entry name" value="CYTOCHROME C OXIDASE SUBUNIT III"/>
    <property type="match status" value="1"/>
</dbReference>
<feature type="transmembrane region" description="Helical" evidence="7">
    <location>
        <begin position="103"/>
        <end position="122"/>
    </location>
</feature>
<keyword evidence="5 7" id="KW-1133">Transmembrane helix</keyword>
<feature type="transmembrane region" description="Helical" evidence="7">
    <location>
        <begin position="21"/>
        <end position="50"/>
    </location>
</feature>
<evidence type="ECO:0000256" key="3">
    <source>
        <dbReference type="ARBA" id="ARBA00022475"/>
    </source>
</evidence>
<protein>
    <recommendedName>
        <fullName evidence="8">Heme-copper oxidase subunit III family profile domain-containing protein</fullName>
    </recommendedName>
</protein>
<evidence type="ECO:0000256" key="6">
    <source>
        <dbReference type="ARBA" id="ARBA00023136"/>
    </source>
</evidence>
<evidence type="ECO:0000256" key="1">
    <source>
        <dbReference type="ARBA" id="ARBA00004651"/>
    </source>
</evidence>